<evidence type="ECO:0000313" key="1">
    <source>
        <dbReference type="EMBL" id="CAG8851466.1"/>
    </source>
</evidence>
<evidence type="ECO:0000313" key="2">
    <source>
        <dbReference type="Proteomes" id="UP000789901"/>
    </source>
</evidence>
<accession>A0ABN7XAX5</accession>
<sequence>IFEVENYNKSLNLRKFEVIEYKKTTLNIQTKGSLPWLYACLKGMINFNYNKETNDQKNKF</sequence>
<proteinExistence type="predicted"/>
<dbReference type="Proteomes" id="UP000789901">
    <property type="component" value="Unassembled WGS sequence"/>
</dbReference>
<dbReference type="EMBL" id="CAJVQB010106271">
    <property type="protein sequence ID" value="CAG8851466.1"/>
    <property type="molecule type" value="Genomic_DNA"/>
</dbReference>
<protein>
    <submittedName>
        <fullName evidence="1">26345_t:CDS:1</fullName>
    </submittedName>
</protein>
<feature type="non-terminal residue" evidence="1">
    <location>
        <position position="60"/>
    </location>
</feature>
<name>A0ABN7XAX5_GIGMA</name>
<comment type="caution">
    <text evidence="1">The sequence shown here is derived from an EMBL/GenBank/DDBJ whole genome shotgun (WGS) entry which is preliminary data.</text>
</comment>
<organism evidence="1 2">
    <name type="scientific">Gigaspora margarita</name>
    <dbReference type="NCBI Taxonomy" id="4874"/>
    <lineage>
        <taxon>Eukaryota</taxon>
        <taxon>Fungi</taxon>
        <taxon>Fungi incertae sedis</taxon>
        <taxon>Mucoromycota</taxon>
        <taxon>Glomeromycotina</taxon>
        <taxon>Glomeromycetes</taxon>
        <taxon>Diversisporales</taxon>
        <taxon>Gigasporaceae</taxon>
        <taxon>Gigaspora</taxon>
    </lineage>
</organism>
<feature type="non-terminal residue" evidence="1">
    <location>
        <position position="1"/>
    </location>
</feature>
<keyword evidence="2" id="KW-1185">Reference proteome</keyword>
<reference evidence="1 2" key="1">
    <citation type="submission" date="2021-06" db="EMBL/GenBank/DDBJ databases">
        <authorList>
            <person name="Kallberg Y."/>
            <person name="Tangrot J."/>
            <person name="Rosling A."/>
        </authorList>
    </citation>
    <scope>NUCLEOTIDE SEQUENCE [LARGE SCALE GENOMIC DNA]</scope>
    <source>
        <strain evidence="1 2">120-4 pot B 10/14</strain>
    </source>
</reference>
<gene>
    <name evidence="1" type="ORF">GMARGA_LOCUS40756</name>
</gene>